<evidence type="ECO:0000313" key="1">
    <source>
        <dbReference type="EMBL" id="EHM13516.1"/>
    </source>
</evidence>
<sequence>MSKETTMRRIAGQLSEMIRSLVEGMMAALRSGDRGAILQAGRRAAVLGELADGARREAVCGVPSLDAAARLEILTAADLTKAFQSPLEDLGRWGACELSAFDGSRLWFAELLSSFLEDMNGAVLLGPKRKVPKFEAKDLAGLRCQVMDRIGDDPSRAGITSALAVLRALDCFDSLFGLLGGLRRLV</sequence>
<name>H0ULF7_9BACT</name>
<reference evidence="1 2" key="1">
    <citation type="submission" date="2011-11" db="EMBL/GenBank/DDBJ databases">
        <title>The Noncontiguous Finished genome of Jonquetella anthropi DSM 22815.</title>
        <authorList>
            <consortium name="US DOE Joint Genome Institute (JGI-PGF)"/>
            <person name="Lucas S."/>
            <person name="Copeland A."/>
            <person name="Lapidus A."/>
            <person name="Glavina del Rio T."/>
            <person name="Dalin E."/>
            <person name="Tice H."/>
            <person name="Bruce D."/>
            <person name="Goodwin L."/>
            <person name="Pitluck S."/>
            <person name="Peters L."/>
            <person name="Mikhailova N."/>
            <person name="Held B."/>
            <person name="Kyrpides N."/>
            <person name="Mavromatis K."/>
            <person name="Ivanova N."/>
            <person name="Markowitz V."/>
            <person name="Cheng J.-F."/>
            <person name="Hugenholtz P."/>
            <person name="Woyke T."/>
            <person name="Wu D."/>
            <person name="Gronow S."/>
            <person name="Wellnitz S."/>
            <person name="Brambilla E."/>
            <person name="Klenk H.-P."/>
            <person name="Eisen J.A."/>
        </authorList>
    </citation>
    <scope>NUCLEOTIDE SEQUENCE [LARGE SCALE GENOMIC DNA]</scope>
    <source>
        <strain evidence="1 2">DSM 22815</strain>
    </source>
</reference>
<dbReference type="HOGENOM" id="CLU_1452637_0_0_0"/>
<dbReference type="STRING" id="885272.JonanDRAFT_1150"/>
<accession>H0ULF7</accession>
<protein>
    <submittedName>
        <fullName evidence="1">Uncharacterized protein</fullName>
    </submittedName>
</protein>
<dbReference type="AlphaFoldDB" id="H0ULF7"/>
<organism evidence="1 2">
    <name type="scientific">Jonquetella anthropi DSM 22815</name>
    <dbReference type="NCBI Taxonomy" id="885272"/>
    <lineage>
        <taxon>Bacteria</taxon>
        <taxon>Thermotogati</taxon>
        <taxon>Synergistota</taxon>
        <taxon>Synergistia</taxon>
        <taxon>Synergistales</taxon>
        <taxon>Dethiosulfovibrionaceae</taxon>
        <taxon>Jonquetella</taxon>
    </lineage>
</organism>
<keyword evidence="2" id="KW-1185">Reference proteome</keyword>
<dbReference type="Proteomes" id="UP000003806">
    <property type="component" value="Chromosome"/>
</dbReference>
<evidence type="ECO:0000313" key="2">
    <source>
        <dbReference type="Proteomes" id="UP000003806"/>
    </source>
</evidence>
<dbReference type="EMBL" id="CM001376">
    <property type="protein sequence ID" value="EHM13516.1"/>
    <property type="molecule type" value="Genomic_DNA"/>
</dbReference>
<proteinExistence type="predicted"/>
<gene>
    <name evidence="1" type="ORF">JonanDRAFT_1150</name>
</gene>